<dbReference type="EMBL" id="KV417487">
    <property type="protein sequence ID" value="KZP32122.1"/>
    <property type="molecule type" value="Genomic_DNA"/>
</dbReference>
<evidence type="ECO:0000256" key="2">
    <source>
        <dbReference type="SAM" id="Phobius"/>
    </source>
</evidence>
<feature type="transmembrane region" description="Helical" evidence="2">
    <location>
        <begin position="85"/>
        <end position="105"/>
    </location>
</feature>
<feature type="compositionally biased region" description="Basic and acidic residues" evidence="1">
    <location>
        <begin position="198"/>
        <end position="207"/>
    </location>
</feature>
<accession>A0A166UX02</accession>
<name>A0A166UX02_9AGAM</name>
<keyword evidence="2" id="KW-0472">Membrane</keyword>
<keyword evidence="2" id="KW-1133">Transmembrane helix</keyword>
<evidence type="ECO:0000256" key="1">
    <source>
        <dbReference type="SAM" id="MobiDB-lite"/>
    </source>
</evidence>
<protein>
    <submittedName>
        <fullName evidence="3">Uncharacterized protein</fullName>
    </submittedName>
</protein>
<reference evidence="3" key="1">
    <citation type="journal article" date="2016" name="Mol. Biol. Evol.">
        <title>Comparative Genomics of Early-Diverging Mushroom-Forming Fungi Provides Insights into the Origins of Lignocellulose Decay Capabilities.</title>
        <authorList>
            <person name="Nagy L.G."/>
            <person name="Riley R."/>
            <person name="Tritt A."/>
            <person name="Adam C."/>
            <person name="Daum C."/>
            <person name="Floudas D."/>
            <person name="Sun H."/>
            <person name="Yadav J.S."/>
            <person name="Pangilinan J."/>
            <person name="Larsson K.H."/>
            <person name="Matsuura K."/>
            <person name="Barry K."/>
            <person name="Labutti K."/>
            <person name="Kuo R."/>
            <person name="Ohm R.A."/>
            <person name="Bhattacharya S.S."/>
            <person name="Shirouzu T."/>
            <person name="Yoshinaga Y."/>
            <person name="Martin F.M."/>
            <person name="Grigoriev I.V."/>
            <person name="Hibbett D.S."/>
        </authorList>
    </citation>
    <scope>NUCLEOTIDE SEQUENCE [LARGE SCALE GENOMIC DNA]</scope>
    <source>
        <strain evidence="3">CBS 109695</strain>
    </source>
</reference>
<proteinExistence type="predicted"/>
<dbReference type="AlphaFoldDB" id="A0A166UX02"/>
<sequence length="281" mass="30852">MPLTRIVSVIGKECGSEKASLPWKIKNATVLSLKEKPPMREEPVRGGGLPYSGVQGGAREGSGVVVRKDETTRACRAHTVCVQRGAILLMLAFALLLPVVTVIVVEGHRRRALARTTRLPAPFGGTLTLTLPSRIRLYSARLSKTYAMLSSRLRPAGIARGMCALAPTECALCATVEAKRHNLLGRKLRVMGTTRKRSLGENRETRTRRYPTRATQTYASSPLPASPSASPSPDPDPQWHRHHPTSLTLRHCEQPLQIRYLIFKFNGGEMPSASCMGTQKR</sequence>
<keyword evidence="2" id="KW-0812">Transmembrane</keyword>
<evidence type="ECO:0000313" key="3">
    <source>
        <dbReference type="EMBL" id="KZP32122.1"/>
    </source>
</evidence>
<feature type="compositionally biased region" description="Low complexity" evidence="1">
    <location>
        <begin position="219"/>
        <end position="229"/>
    </location>
</feature>
<organism evidence="3">
    <name type="scientific">Athelia psychrophila</name>
    <dbReference type="NCBI Taxonomy" id="1759441"/>
    <lineage>
        <taxon>Eukaryota</taxon>
        <taxon>Fungi</taxon>
        <taxon>Dikarya</taxon>
        <taxon>Basidiomycota</taxon>
        <taxon>Agaricomycotina</taxon>
        <taxon>Agaricomycetes</taxon>
        <taxon>Agaricomycetidae</taxon>
        <taxon>Atheliales</taxon>
        <taxon>Atheliaceae</taxon>
        <taxon>Athelia</taxon>
    </lineage>
</organism>
<feature type="region of interest" description="Disordered" evidence="1">
    <location>
        <begin position="194"/>
        <end position="243"/>
    </location>
</feature>
<gene>
    <name evidence="3" type="ORF">FIBSPDRAFT_552381</name>
</gene>